<dbReference type="EMBL" id="OBEK01000004">
    <property type="protein sequence ID" value="SNZ15917.1"/>
    <property type="molecule type" value="Genomic_DNA"/>
</dbReference>
<organism evidence="1 2">
    <name type="scientific">Terribacillus aidingensis</name>
    <dbReference type="NCBI Taxonomy" id="586416"/>
    <lineage>
        <taxon>Bacteria</taxon>
        <taxon>Bacillati</taxon>
        <taxon>Bacillota</taxon>
        <taxon>Bacilli</taxon>
        <taxon>Bacillales</taxon>
        <taxon>Bacillaceae</taxon>
        <taxon>Terribacillus</taxon>
    </lineage>
</organism>
<sequence length="32" mass="3853">MDILNKNGYLDEIYYICIMESIKSWRCVDLNP</sequence>
<keyword evidence="2" id="KW-1185">Reference proteome</keyword>
<dbReference type="AlphaFoldDB" id="A0A285P3T4"/>
<evidence type="ECO:0000313" key="1">
    <source>
        <dbReference type="EMBL" id="SNZ15917.1"/>
    </source>
</evidence>
<gene>
    <name evidence="1" type="ORF">SAMN05421503_2797</name>
</gene>
<dbReference type="Proteomes" id="UP000219356">
    <property type="component" value="Unassembled WGS sequence"/>
</dbReference>
<reference evidence="2" key="1">
    <citation type="submission" date="2017-09" db="EMBL/GenBank/DDBJ databases">
        <authorList>
            <person name="Varghese N."/>
            <person name="Submissions S."/>
        </authorList>
    </citation>
    <scope>NUCLEOTIDE SEQUENCE [LARGE SCALE GENOMIC DNA]</scope>
    <source>
        <strain evidence="2">CGMCC 1.8913</strain>
    </source>
</reference>
<name>A0A285P3T4_9BACI</name>
<accession>A0A285P3T4</accession>
<protein>
    <submittedName>
        <fullName evidence="1">Uncharacterized protein</fullName>
    </submittedName>
</protein>
<evidence type="ECO:0000313" key="2">
    <source>
        <dbReference type="Proteomes" id="UP000219356"/>
    </source>
</evidence>
<proteinExistence type="predicted"/>